<dbReference type="AlphaFoldDB" id="A0A2C9MAF5"/>
<dbReference type="InterPro" id="IPR036427">
    <property type="entry name" value="Bromodomain-like_sf"/>
</dbReference>
<feature type="region of interest" description="Disordered" evidence="4">
    <location>
        <begin position="205"/>
        <end position="228"/>
    </location>
</feature>
<evidence type="ECO:0000313" key="6">
    <source>
        <dbReference type="EnsemblMetazoa" id="BGLB040365-PB"/>
    </source>
</evidence>
<organism evidence="6 7">
    <name type="scientific">Biomphalaria glabrata</name>
    <name type="common">Bloodfluke planorb</name>
    <name type="synonym">Freshwater snail</name>
    <dbReference type="NCBI Taxonomy" id="6526"/>
    <lineage>
        <taxon>Eukaryota</taxon>
        <taxon>Metazoa</taxon>
        <taxon>Spiralia</taxon>
        <taxon>Lophotrochozoa</taxon>
        <taxon>Mollusca</taxon>
        <taxon>Gastropoda</taxon>
        <taxon>Heterobranchia</taxon>
        <taxon>Euthyneura</taxon>
        <taxon>Panpulmonata</taxon>
        <taxon>Hygrophila</taxon>
        <taxon>Lymnaeoidea</taxon>
        <taxon>Planorbidae</taxon>
        <taxon>Biomphalaria</taxon>
    </lineage>
</organism>
<dbReference type="SUPFAM" id="SSF47370">
    <property type="entry name" value="Bromodomain"/>
    <property type="match status" value="1"/>
</dbReference>
<keyword evidence="1 2" id="KW-0103">Bromodomain</keyword>
<evidence type="ECO:0000256" key="2">
    <source>
        <dbReference type="PROSITE-ProRule" id="PRU00035"/>
    </source>
</evidence>
<dbReference type="VEuPathDB" id="VectorBase:BGLAX_029400"/>
<reference evidence="6" key="1">
    <citation type="submission" date="2020-05" db="UniProtKB">
        <authorList>
            <consortium name="EnsemblMetazoa"/>
        </authorList>
    </citation>
    <scope>IDENTIFICATION</scope>
    <source>
        <strain evidence="6">BB02</strain>
    </source>
</reference>
<dbReference type="PROSITE" id="PS50014">
    <property type="entry name" value="BROMODOMAIN_2"/>
    <property type="match status" value="1"/>
</dbReference>
<dbReference type="SMART" id="SM00297">
    <property type="entry name" value="BROMO"/>
    <property type="match status" value="1"/>
</dbReference>
<evidence type="ECO:0000256" key="3">
    <source>
        <dbReference type="SAM" id="Coils"/>
    </source>
</evidence>
<feature type="compositionally biased region" description="Basic and acidic residues" evidence="4">
    <location>
        <begin position="659"/>
        <end position="684"/>
    </location>
</feature>
<evidence type="ECO:0000256" key="1">
    <source>
        <dbReference type="ARBA" id="ARBA00023117"/>
    </source>
</evidence>
<evidence type="ECO:0000259" key="5">
    <source>
        <dbReference type="PROSITE" id="PS50014"/>
    </source>
</evidence>
<feature type="compositionally biased region" description="Basic and acidic residues" evidence="4">
    <location>
        <begin position="479"/>
        <end position="489"/>
    </location>
</feature>
<dbReference type="RefSeq" id="XP_013084627.2">
    <property type="nucleotide sequence ID" value="XM_013229173.2"/>
</dbReference>
<dbReference type="OrthoDB" id="1742084at2759"/>
<accession>A0A2C9MAF5</accession>
<feature type="region of interest" description="Disordered" evidence="4">
    <location>
        <begin position="651"/>
        <end position="697"/>
    </location>
</feature>
<dbReference type="VEuPathDB" id="VectorBase:BGLB040365"/>
<gene>
    <name evidence="6" type="primary">106069505</name>
</gene>
<dbReference type="InterPro" id="IPR037966">
    <property type="entry name" value="Brd8_Bromo_dom"/>
</dbReference>
<protein>
    <recommendedName>
        <fullName evidence="5">Bromo domain-containing protein</fullName>
    </recommendedName>
</protein>
<evidence type="ECO:0000256" key="4">
    <source>
        <dbReference type="SAM" id="MobiDB-lite"/>
    </source>
</evidence>
<dbReference type="Pfam" id="PF00439">
    <property type="entry name" value="Bromodomain"/>
    <property type="match status" value="1"/>
</dbReference>
<evidence type="ECO:0000313" key="7">
    <source>
        <dbReference type="Proteomes" id="UP000076420"/>
    </source>
</evidence>
<feature type="compositionally biased region" description="Basic residues" evidence="4">
    <location>
        <begin position="458"/>
        <end position="468"/>
    </location>
</feature>
<feature type="region of interest" description="Disordered" evidence="4">
    <location>
        <begin position="425"/>
        <end position="506"/>
    </location>
</feature>
<dbReference type="Gene3D" id="1.20.920.10">
    <property type="entry name" value="Bromodomain-like"/>
    <property type="match status" value="1"/>
</dbReference>
<feature type="compositionally biased region" description="Basic and acidic residues" evidence="4">
    <location>
        <begin position="298"/>
        <end position="309"/>
    </location>
</feature>
<dbReference type="EnsemblMetazoa" id="BGLB040365-RB">
    <property type="protein sequence ID" value="BGLB040365-PB"/>
    <property type="gene ID" value="BGLB040365"/>
</dbReference>
<dbReference type="GO" id="GO:0035267">
    <property type="term" value="C:NuA4 histone acetyltransferase complex"/>
    <property type="evidence" value="ECO:0007669"/>
    <property type="project" value="TreeGrafter"/>
</dbReference>
<dbReference type="PANTHER" id="PTHR15398">
    <property type="entry name" value="BROMODOMAIN-CONTAINING PROTEIN 8"/>
    <property type="match status" value="1"/>
</dbReference>
<keyword evidence="3" id="KW-0175">Coiled coil</keyword>
<proteinExistence type="predicted"/>
<name>A0A2C9MAF5_BIOGL</name>
<dbReference type="PANTHER" id="PTHR15398:SF4">
    <property type="entry name" value="BROMODOMAIN-CONTAINING PROTEIN 8 ISOFORM X1"/>
    <property type="match status" value="1"/>
</dbReference>
<feature type="compositionally biased region" description="Polar residues" evidence="4">
    <location>
        <begin position="440"/>
        <end position="449"/>
    </location>
</feature>
<sequence length="697" mass="78859">MMESDLPNLSTVSTPNYRLKLKKPLDVWSTREKLCLASAVFKIGDQNWVSVSRTIKPYADPNRPPDWFHQKNCLLQYYDMMEQLEQPKRKRGSEKSESEAPSLQIMRKMTIERSEQLKKEILEMQQNFKTLKAEVEAIKAGQWDDKIKDVWTEIQEELKAKETKIKMELKSEDDEEDLKTSDLLNIVVCESTDNKQESLDEISVMAEEETSQQSQLSSTASQQSQLSSTASTATSAEVLQSSEITSKLPVASHLLSSLLKSEVKSATELQKLKNEQEQVQSQAQLSTVQEISKSNKSLNEEEIKNDNKVTSETVQPALPKLQTAISVPSVDDKEVEAINSTDLMMPINEEIVSETTDFVQDVLGSSQREETLDLQIKEEPLHTSTEAEDGNKTQDTMETKEEQALNTSLIASLSNINHQVDKEEIEVSTKKSVDEIELQESPSPTSSICSRISETGSRRGRSRGRPRSNKTSQVSVKKSSIEEDKKDDGVGSDVDSEEDDPLNGQLTSINPVALLSESFPNSPASLSICSDTEEEKSLKQWKKSIMLVWRAAATHKYANVFLHPVTDDIAPGYRSVVHRPMDLSTIKKNIETGSLRTTVEFQRDMMLMFTNAIMYNASNHNVYKMAKEMYDDVMLHIEQYVNTQMMIQTTDAKNLRQSRRPDTSDKEEEVKKRRHSVDQTEGGKLKKRKTRLDESLP</sequence>
<dbReference type="CDD" id="cd05507">
    <property type="entry name" value="Bromo_brd8_like"/>
    <property type="match status" value="1"/>
</dbReference>
<dbReference type="PRINTS" id="PR00503">
    <property type="entry name" value="BROMODOMAIN"/>
</dbReference>
<feature type="compositionally biased region" description="Basic and acidic residues" evidence="4">
    <location>
        <begin position="425"/>
        <end position="434"/>
    </location>
</feature>
<dbReference type="InterPro" id="IPR001487">
    <property type="entry name" value="Bromodomain"/>
</dbReference>
<feature type="compositionally biased region" description="Low complexity" evidence="4">
    <location>
        <begin position="211"/>
        <end position="228"/>
    </location>
</feature>
<feature type="compositionally biased region" description="Basic and acidic residues" evidence="4">
    <location>
        <begin position="389"/>
        <end position="403"/>
    </location>
</feature>
<feature type="region of interest" description="Disordered" evidence="4">
    <location>
        <begin position="291"/>
        <end position="311"/>
    </location>
</feature>
<feature type="domain" description="Bromo" evidence="5">
    <location>
        <begin position="553"/>
        <end position="623"/>
    </location>
</feature>
<feature type="region of interest" description="Disordered" evidence="4">
    <location>
        <begin position="376"/>
        <end position="403"/>
    </location>
</feature>
<feature type="coiled-coil region" evidence="3">
    <location>
        <begin position="107"/>
        <end position="134"/>
    </location>
</feature>
<dbReference type="Proteomes" id="UP000076420">
    <property type="component" value="Unassembled WGS sequence"/>
</dbReference>